<accession>A0A6V8SEE1</accession>
<name>A0A6V8SEE1_9CLOT</name>
<gene>
    <name evidence="1" type="ORF">bsdtw1_01696</name>
</gene>
<sequence length="65" mass="6970">MSDRNECPVCGSKEIGKGILGGNDVGARVMPIGKIFTMGSEIIVIMCTDCGHVLSMKVLEPKKFK</sequence>
<dbReference type="RefSeq" id="WP_183277104.1">
    <property type="nucleotide sequence ID" value="NZ_BLZR01000001.1"/>
</dbReference>
<organism evidence="1 2">
    <name type="scientific">Clostridium fungisolvens</name>
    <dbReference type="NCBI Taxonomy" id="1604897"/>
    <lineage>
        <taxon>Bacteria</taxon>
        <taxon>Bacillati</taxon>
        <taxon>Bacillota</taxon>
        <taxon>Clostridia</taxon>
        <taxon>Eubacteriales</taxon>
        <taxon>Clostridiaceae</taxon>
        <taxon>Clostridium</taxon>
    </lineage>
</organism>
<evidence type="ECO:0008006" key="3">
    <source>
        <dbReference type="Google" id="ProtNLM"/>
    </source>
</evidence>
<dbReference type="Proteomes" id="UP000580568">
    <property type="component" value="Unassembled WGS sequence"/>
</dbReference>
<protein>
    <recommendedName>
        <fullName evidence="3">Transcription initiation factor TFIIIB</fullName>
    </recommendedName>
</protein>
<reference evidence="1 2" key="1">
    <citation type="submission" date="2020-07" db="EMBL/GenBank/DDBJ databases">
        <title>A new beta-1,3-glucan-decomposing anaerobic bacterium isolated from anoxic soil subjected to biological soil disinfestation.</title>
        <authorList>
            <person name="Ueki A."/>
            <person name="Tonouchi A."/>
        </authorList>
    </citation>
    <scope>NUCLEOTIDE SEQUENCE [LARGE SCALE GENOMIC DNA]</scope>
    <source>
        <strain evidence="1 2">TW1</strain>
    </source>
</reference>
<evidence type="ECO:0000313" key="2">
    <source>
        <dbReference type="Proteomes" id="UP000580568"/>
    </source>
</evidence>
<dbReference type="AlphaFoldDB" id="A0A6V8SEE1"/>
<keyword evidence="2" id="KW-1185">Reference proteome</keyword>
<proteinExistence type="predicted"/>
<evidence type="ECO:0000313" key="1">
    <source>
        <dbReference type="EMBL" id="GFP75609.1"/>
    </source>
</evidence>
<dbReference type="EMBL" id="BLZR01000001">
    <property type="protein sequence ID" value="GFP75609.1"/>
    <property type="molecule type" value="Genomic_DNA"/>
</dbReference>
<comment type="caution">
    <text evidence="1">The sequence shown here is derived from an EMBL/GenBank/DDBJ whole genome shotgun (WGS) entry which is preliminary data.</text>
</comment>